<dbReference type="InterPro" id="IPR013783">
    <property type="entry name" value="Ig-like_fold"/>
</dbReference>
<feature type="chain" id="PRO_5047184255" evidence="2">
    <location>
        <begin position="34"/>
        <end position="2588"/>
    </location>
</feature>
<name>A0ABV6DLE9_9BACL</name>
<dbReference type="Pfam" id="PF07676">
    <property type="entry name" value="PD40"/>
    <property type="match status" value="2"/>
</dbReference>
<feature type="compositionally biased region" description="Low complexity" evidence="1">
    <location>
        <begin position="2156"/>
        <end position="2176"/>
    </location>
</feature>
<keyword evidence="2" id="KW-0732">Signal</keyword>
<dbReference type="Proteomes" id="UP001589776">
    <property type="component" value="Unassembled WGS sequence"/>
</dbReference>
<feature type="domain" description="SLH" evidence="3">
    <location>
        <begin position="2398"/>
        <end position="2461"/>
    </location>
</feature>
<dbReference type="PANTHER" id="PTHR43308:SF5">
    <property type="entry name" value="S-LAYER PROTEIN _ PEPTIDOGLYCAN ENDO-BETA-N-ACETYLGLUCOSAMINIDASE"/>
    <property type="match status" value="1"/>
</dbReference>
<sequence length="2588" mass="278288">MIFTKFKVMKNRLAAILAMALLSTSVMPNGAVAADTAAMAIDGSSAVTETVYSPDDGIAAPKPPQLPQLPQLPVQPQVPAISKFAVSPLSWNLLGKLNRSFMSMVYATADTPITKLSADERYLAFMTYKPEDEHGSGQKIVMVQDRQTGQYLRIRTPDREGSVIRYDMTPDARYFAYTYGENTISGRTKVYWYDLQSDELVTVNGISSTNEWRSGDGEYVSISADGRFVAFDTEANGLVANDVNGERDVYLYDRQAAGNKLERISVPKEQTWNNDSWAPSLSADGSRIAFVSKAKLTDLEDYIGTESVYLLDRHASDPAKALQRVTQGTGPSLSSDGLKLAFTSYRDDLVSGDTNNSKDIFVYHTNENMFRRVSMQTDGSEHTGDSDHASISRNGAYVAYELETNSSRDETEVYVADSEGLTSSKVDVPGTPYPLLKPSKNPTVSDTGNTVTFYSFYTENIAGVELTLFDYFIATNGTAPEWPAGSELTASGIGTDTLTLSWPQAVDPDGVTGYAIYRNGEPAAYVPASAGRSYTFTGLAREPDADDVFQVDAIDSRYHMSLKGPTYTWENGGGENPPPTELPLNLIWTRESGPQRGPLVQGAKINLIATGDPNRAAAVEVSYKARGGGTVQEFTESVPLMQTAGVPGLYKGSFQLTADTTELSKLKLTLTGGGKVQEKTADDLPVAVGGALKLTFSGASPAELQGAILTLLHPTEGEVPLTLAEALRGPVEGLWPSDDYEIVLHTSDYMYEIGRLEGVRVESGRVAEATVPVSLPARVRVKVLNEEGKPVPDVPVTLWDEYRQQLHMASTGEDGMTDSRDGLLRDQTITAEVDLSKMYYELAAAGPLSLKLGAGDNVLTVHVIAPDRGNLELTVKNPAGEPVYNAYVTATETYKGITNVVKGRTSLDGKVRFEHLVAGDVVLEAAEYSYYYSSGPITAAVQPRTTTLLDIPVKQPDRGVINLRVFKKALDTEWQGPLNMENENFLSVIQSRFGWVRTYYSNAVTLGGSPGTPVQVCVSGAIYAYVSSCKEVIMDDQSNATAEIRLEETGARVQGRVEVSRSSYYSASVYELLPSGGKRWIDSVWDDSFQSDPFQVNVPRGGSYRMQITRSSRDQDYKWRYEYATVDFTIAQNQIKNIGTIAFSPTSYFANQSGNSFSAESTQALPGSTIGLRAVYSNDTGKTAADAALLLDIPEGMTIVADSQGRLAVSGGKPGAAVEGGTLRVPLGDVADGEQGAVSYKLRIDPSFNKNNVMATARIQASLDSQSVEELLGTIHLDAPRITLDAPARVSDPGMQTVVSGYAPAGSTVHIYDTEVKIGTATASMSGQWKAPVTLNDLGSSSLHALWATANVNNVELRSNKTYLQYDSNGPQLVEMAFSQAPAGRWISVKTGQEAPNIVYTVVPGNPFQFDFKFTNPDMVENVRMYMDGQEGEPVPAERQGDLFRAVVPTTHDALGGIYVDYDVKRPERTYDGSLPNLDQLRASLPPKMRDFEVVSVTPFQLTGGKYAGAVQIRFPQLNNARMSVTLTVDPESSYKPSAEEQAAAQRSGVPAVQTAYEMAETEKSMSVTMKGYMPRSYIVPEKLASLDMRTAAFASGGSWGDTAEYFMEIKTEVDGVNDSISEVKDQFEGYQEYAEKINKIMYNVESGLDCLDEMPTTAKEAGKALAAVVLGEVAKTAMNAGVAAMALTGPGAAVAGVATSIIEDKIDNYVDEQIDAVGSGYNECNDNPDKRKKKGRKLLSPKWIYDPSGYVYEAVKSNPLEDVTATVEVLDERTGTWQSWNAGEYDQGNPQQTDKAGKYGWDVPPGKWRVQWKKAGYETLYSAELDVPPPHTEVNAGLVSRDAPVIDTVTGVTYEGGSYVDIVLSKYVKVVPLSEAAVAVTDAGNTAVPGTASFIGAEASASDPAVMLSRTIRFVPKTPLVKDARYWLTMDRSYFTSYANTALSAEALTPREFHVTELDQAGPVAEEAWVENGGRTIRIRFNEPIGLTFDAGKVQLAGSSASIVSAVTATVYSQTDTREAVLALNVPLTLSGTETLSLQGGVVPDLAGNGSAERTLTLQDKSSALLSGLTFGQGSLSPRFGAYITTYKLELPSGTKQLGVTATAANSGAQLTIGAESVKSGETKSVTIPQDGIIRIQVQQEGRKETTYTIQVTYSGPSSDPSDPSDPSTPGAPGNNAGGGSAGSTKDPLNLGDGARMEKRSTASGGMALLIEIEKSAVEAALKDGKKQQKLYVDIKEPADELVVQLPAGAVKQLAAAQARLLLQTAWMGVEVDASMLRMDEIADGAIVRLTAAKAGASLTQAASEAARLQNESLRLLTDVVTVTAEAHSEGKSVKLSFAAQPGYQGQLSGKSTFGQPEVYRYDEAAAKWTYVRSKKSADGKQLLFDMEPEAPYSVMSLERRFADTAGHWAEQDIDAMARRLLVNGVTPQEFRPEATVTRAEFAAMLVRALGLPVPAGGADTAAAFTDVDSGAWYREAVIAAASHGLATGLADGRFGPDDTITREQMAVMIGRAHEALKLKSTGSTASVLDAYTDGGSVQGWAQEQVVLALQEGYMQGMTADTFAPQGVTTRAQAVIVLGRLLRKQEQ</sequence>
<dbReference type="Gene3D" id="2.60.40.1120">
    <property type="entry name" value="Carboxypeptidase-like, regulatory domain"/>
    <property type="match status" value="1"/>
</dbReference>
<dbReference type="InterPro" id="IPR011659">
    <property type="entry name" value="WD40"/>
</dbReference>
<protein>
    <submittedName>
        <fullName evidence="4">S-layer homology domain-containing protein</fullName>
    </submittedName>
</protein>
<dbReference type="PROSITE" id="PS51272">
    <property type="entry name" value="SLH"/>
    <property type="match status" value="3"/>
</dbReference>
<feature type="domain" description="SLH" evidence="3">
    <location>
        <begin position="2462"/>
        <end position="2525"/>
    </location>
</feature>
<feature type="signal peptide" evidence="2">
    <location>
        <begin position="1"/>
        <end position="33"/>
    </location>
</feature>
<evidence type="ECO:0000256" key="1">
    <source>
        <dbReference type="SAM" id="MobiDB-lite"/>
    </source>
</evidence>
<dbReference type="RefSeq" id="WP_377470796.1">
    <property type="nucleotide sequence ID" value="NZ_JBHLWN010000051.1"/>
</dbReference>
<reference evidence="4 5" key="1">
    <citation type="submission" date="2024-09" db="EMBL/GenBank/DDBJ databases">
        <authorList>
            <person name="Sun Q."/>
            <person name="Mori K."/>
        </authorList>
    </citation>
    <scope>NUCLEOTIDE SEQUENCE [LARGE SCALE GENOMIC DNA]</scope>
    <source>
        <strain evidence="4 5">CCM 7759</strain>
    </source>
</reference>
<dbReference type="EMBL" id="JBHLWN010000051">
    <property type="protein sequence ID" value="MFC0213482.1"/>
    <property type="molecule type" value="Genomic_DNA"/>
</dbReference>
<evidence type="ECO:0000259" key="3">
    <source>
        <dbReference type="PROSITE" id="PS51272"/>
    </source>
</evidence>
<gene>
    <name evidence="4" type="ORF">ACFFK0_13615</name>
</gene>
<evidence type="ECO:0000313" key="5">
    <source>
        <dbReference type="Proteomes" id="UP001589776"/>
    </source>
</evidence>
<feature type="region of interest" description="Disordered" evidence="1">
    <location>
        <begin position="1781"/>
        <end position="1801"/>
    </location>
</feature>
<accession>A0ABV6DLE9</accession>
<evidence type="ECO:0000313" key="4">
    <source>
        <dbReference type="EMBL" id="MFC0213482.1"/>
    </source>
</evidence>
<dbReference type="PANTHER" id="PTHR43308">
    <property type="entry name" value="OUTER MEMBRANE PROTEIN ALPHA-RELATED"/>
    <property type="match status" value="1"/>
</dbReference>
<dbReference type="InterPro" id="IPR001119">
    <property type="entry name" value="SLH_dom"/>
</dbReference>
<comment type="caution">
    <text evidence="4">The sequence shown here is derived from an EMBL/GenBank/DDBJ whole genome shotgun (WGS) entry which is preliminary data.</text>
</comment>
<organism evidence="4 5">
    <name type="scientific">Paenibacillus chartarius</name>
    <dbReference type="NCBI Taxonomy" id="747481"/>
    <lineage>
        <taxon>Bacteria</taxon>
        <taxon>Bacillati</taxon>
        <taxon>Bacillota</taxon>
        <taxon>Bacilli</taxon>
        <taxon>Bacillales</taxon>
        <taxon>Paenibacillaceae</taxon>
        <taxon>Paenibacillus</taxon>
    </lineage>
</organism>
<dbReference type="InterPro" id="IPR051465">
    <property type="entry name" value="Cell_Envelope_Struct_Comp"/>
</dbReference>
<dbReference type="Pfam" id="PF00395">
    <property type="entry name" value="SLH"/>
    <property type="match status" value="3"/>
</dbReference>
<dbReference type="SUPFAM" id="SSF82171">
    <property type="entry name" value="DPP6 N-terminal domain-like"/>
    <property type="match status" value="1"/>
</dbReference>
<dbReference type="Pfam" id="PF12733">
    <property type="entry name" value="Cadherin-like"/>
    <property type="match status" value="1"/>
</dbReference>
<dbReference type="Gene3D" id="2.60.40.10">
    <property type="entry name" value="Immunoglobulins"/>
    <property type="match status" value="2"/>
</dbReference>
<keyword evidence="5" id="KW-1185">Reference proteome</keyword>
<feature type="region of interest" description="Disordered" evidence="1">
    <location>
        <begin position="2153"/>
        <end position="2199"/>
    </location>
</feature>
<feature type="domain" description="SLH" evidence="3">
    <location>
        <begin position="2530"/>
        <end position="2588"/>
    </location>
</feature>
<dbReference type="Gene3D" id="2.120.10.30">
    <property type="entry name" value="TolB, C-terminal domain"/>
    <property type="match status" value="2"/>
</dbReference>
<proteinExistence type="predicted"/>
<dbReference type="InterPro" id="IPR025883">
    <property type="entry name" value="Cadherin-like_domain"/>
</dbReference>
<evidence type="ECO:0000256" key="2">
    <source>
        <dbReference type="SAM" id="SignalP"/>
    </source>
</evidence>
<dbReference type="InterPro" id="IPR011042">
    <property type="entry name" value="6-blade_b-propeller_TolB-like"/>
</dbReference>